<gene>
    <name evidence="1" type="ORF">FPQ15_08255</name>
</gene>
<accession>A0A556SBG0</accession>
<organism evidence="1 2">
    <name type="scientific">Gilliamella apicola</name>
    <dbReference type="NCBI Taxonomy" id="1196095"/>
    <lineage>
        <taxon>Bacteria</taxon>
        <taxon>Pseudomonadati</taxon>
        <taxon>Pseudomonadota</taxon>
        <taxon>Gammaproteobacteria</taxon>
        <taxon>Orbales</taxon>
        <taxon>Orbaceae</taxon>
        <taxon>Gilliamella</taxon>
    </lineage>
</organism>
<dbReference type="RefSeq" id="WP_039128325.1">
    <property type="nucleotide sequence ID" value="NZ_VMHM01000010.1"/>
</dbReference>
<name>A0A556SBG0_9GAMM</name>
<dbReference type="EMBL" id="VMHM01000010">
    <property type="protein sequence ID" value="TSJ98493.1"/>
    <property type="molecule type" value="Genomic_DNA"/>
</dbReference>
<reference evidence="1 2" key="1">
    <citation type="submission" date="2019-07" db="EMBL/GenBank/DDBJ databases">
        <title>Gilliamella genomes.</title>
        <authorList>
            <person name="Zheng H."/>
        </authorList>
    </citation>
    <scope>NUCLEOTIDE SEQUENCE [LARGE SCALE GENOMIC DNA]</scope>
    <source>
        <strain evidence="1 2">W8127</strain>
    </source>
</reference>
<dbReference type="AlphaFoldDB" id="A0A556SBG0"/>
<proteinExistence type="predicted"/>
<comment type="caution">
    <text evidence="1">The sequence shown here is derived from an EMBL/GenBank/DDBJ whole genome shotgun (WGS) entry which is preliminary data.</text>
</comment>
<evidence type="ECO:0000313" key="2">
    <source>
        <dbReference type="Proteomes" id="UP000319483"/>
    </source>
</evidence>
<evidence type="ECO:0000313" key="1">
    <source>
        <dbReference type="EMBL" id="TSJ98493.1"/>
    </source>
</evidence>
<dbReference type="Proteomes" id="UP000319483">
    <property type="component" value="Unassembled WGS sequence"/>
</dbReference>
<protein>
    <submittedName>
        <fullName evidence="1">Uncharacterized protein</fullName>
    </submittedName>
</protein>
<sequence length="75" mass="8422">METSFLKTISASVNALSKTVLKNRDSLEIDIIANRLISIFPVAIDEQLNQSCDYSIISTFSYKKLSVNPRLDLID</sequence>